<dbReference type="OrthoDB" id="6945224at2"/>
<keyword evidence="2" id="KW-1185">Reference proteome</keyword>
<dbReference type="eggNOG" id="ENOG502ZRKR">
    <property type="taxonomic scope" value="Bacteria"/>
</dbReference>
<dbReference type="RefSeq" id="WP_015713086.1">
    <property type="nucleotide sequence ID" value="NC_015577.1"/>
</dbReference>
<dbReference type="HOGENOM" id="CLU_084692_0_0_12"/>
<sequence>MQKLKTNKFIIFRYQILPIDRKFQGFLFENINSIDELIAKKNDIFQEYLKTFGNLTKEKSQIIVQHMNEEKDSLLFKFAVNRSMIRETKIFTEEELENWPSFLVYFWNDPKKQYLIIQERKKAFQHIDTITSYIENYLSDKLKEYGLTIHFEPLFNIEDFWHIISEHYNNIKEIQFELITPNMANISHNLSTDLKNLAYSTNTTRSQLTIASDVGSSLKIENDNSQINNLVKYSSEGGGNITIRVKGLKSKIQTSKTKKTIEINEMEIIGKDPGEIIQILKRNLQ</sequence>
<dbReference type="Proteomes" id="UP000009222">
    <property type="component" value="Chromosome"/>
</dbReference>
<dbReference type="STRING" id="545695.TREAZ_2432"/>
<evidence type="ECO:0000313" key="1">
    <source>
        <dbReference type="EMBL" id="AEF80965.1"/>
    </source>
</evidence>
<dbReference type="KEGG" id="taz:TREAZ_2432"/>
<dbReference type="InParanoid" id="F5YFT5"/>
<reference evidence="1 2" key="2">
    <citation type="journal article" date="2011" name="ISME J.">
        <title>RNA-seq reveals cooperative metabolic interactions between two termite-gut spirochete species in co-culture.</title>
        <authorList>
            <person name="Rosenthal A.Z."/>
            <person name="Matson E.G."/>
            <person name="Eldar A."/>
            <person name="Leadbetter J.R."/>
        </authorList>
    </citation>
    <scope>NUCLEOTIDE SEQUENCE [LARGE SCALE GENOMIC DNA]</scope>
    <source>
        <strain evidence="2">ATCC BAA-888 / DSM 13862 / ZAS-9</strain>
    </source>
</reference>
<reference evidence="2" key="1">
    <citation type="submission" date="2009-12" db="EMBL/GenBank/DDBJ databases">
        <title>Complete sequence of Treponema azotonutricium strain ZAS-9.</title>
        <authorList>
            <person name="Tetu S.G."/>
            <person name="Matson E."/>
            <person name="Ren Q."/>
            <person name="Seshadri R."/>
            <person name="Elbourne L."/>
            <person name="Hassan K.A."/>
            <person name="Durkin A."/>
            <person name="Radune D."/>
            <person name="Mohamoud Y."/>
            <person name="Shay R."/>
            <person name="Jin S."/>
            <person name="Zhang X."/>
            <person name="Lucey K."/>
            <person name="Ballor N.R."/>
            <person name="Ottesen E."/>
            <person name="Rosenthal R."/>
            <person name="Allen A."/>
            <person name="Leadbetter J.R."/>
            <person name="Paulsen I.T."/>
        </authorList>
    </citation>
    <scope>NUCLEOTIDE SEQUENCE [LARGE SCALE GENOMIC DNA]</scope>
    <source>
        <strain evidence="2">ATCC BAA-888 / DSM 13862 / ZAS-9</strain>
    </source>
</reference>
<proteinExistence type="predicted"/>
<name>F5YFT5_LEAAZ</name>
<gene>
    <name evidence="1" type="ordered locus">TREAZ_2432</name>
</gene>
<accession>F5YFT5</accession>
<organism evidence="1 2">
    <name type="scientific">Leadbettera azotonutricia (strain ATCC BAA-888 / DSM 13862 / ZAS-9)</name>
    <name type="common">Treponema azotonutricium</name>
    <dbReference type="NCBI Taxonomy" id="545695"/>
    <lineage>
        <taxon>Bacteria</taxon>
        <taxon>Pseudomonadati</taxon>
        <taxon>Spirochaetota</taxon>
        <taxon>Spirochaetia</taxon>
        <taxon>Spirochaetales</taxon>
        <taxon>Breznakiellaceae</taxon>
        <taxon>Leadbettera</taxon>
    </lineage>
</organism>
<protein>
    <submittedName>
        <fullName evidence="1">Uncharacterized protein</fullName>
    </submittedName>
</protein>
<dbReference type="AlphaFoldDB" id="F5YFT5"/>
<evidence type="ECO:0000313" key="2">
    <source>
        <dbReference type="Proteomes" id="UP000009222"/>
    </source>
</evidence>
<dbReference type="EMBL" id="CP001841">
    <property type="protein sequence ID" value="AEF80965.1"/>
    <property type="molecule type" value="Genomic_DNA"/>
</dbReference>